<organism evidence="1 2">
    <name type="scientific">Methylorubrum rhodinum</name>
    <dbReference type="NCBI Taxonomy" id="29428"/>
    <lineage>
        <taxon>Bacteria</taxon>
        <taxon>Pseudomonadati</taxon>
        <taxon>Pseudomonadota</taxon>
        <taxon>Alphaproteobacteria</taxon>
        <taxon>Hyphomicrobiales</taxon>
        <taxon>Methylobacteriaceae</taxon>
        <taxon>Methylorubrum</taxon>
    </lineage>
</organism>
<sequence length="72" mass="7997">MHPNTIEQAKHFFRTYADTVMPLHEALVRALCDEAEVPEDLALILEDIGHDYVALSGLINAALDARRTPEPA</sequence>
<dbReference type="AlphaFoldDB" id="A0A840ZJ60"/>
<accession>A0A840ZJ60</accession>
<proteinExistence type="predicted"/>
<name>A0A840ZJ60_9HYPH</name>
<evidence type="ECO:0000313" key="1">
    <source>
        <dbReference type="EMBL" id="MBB5757204.1"/>
    </source>
</evidence>
<evidence type="ECO:0000313" key="2">
    <source>
        <dbReference type="Proteomes" id="UP000583454"/>
    </source>
</evidence>
<comment type="caution">
    <text evidence="1">The sequence shown here is derived from an EMBL/GenBank/DDBJ whole genome shotgun (WGS) entry which is preliminary data.</text>
</comment>
<keyword evidence="2" id="KW-1185">Reference proteome</keyword>
<reference evidence="1 2" key="1">
    <citation type="submission" date="2020-08" db="EMBL/GenBank/DDBJ databases">
        <title>Genomic Encyclopedia of Type Strains, Phase IV (KMG-IV): sequencing the most valuable type-strain genomes for metagenomic binning, comparative biology and taxonomic classification.</title>
        <authorList>
            <person name="Goeker M."/>
        </authorList>
    </citation>
    <scope>NUCLEOTIDE SEQUENCE [LARGE SCALE GENOMIC DNA]</scope>
    <source>
        <strain evidence="1 2">DSM 2163</strain>
    </source>
</reference>
<dbReference type="EMBL" id="JACHOP010000006">
    <property type="protein sequence ID" value="MBB5757204.1"/>
    <property type="molecule type" value="Genomic_DNA"/>
</dbReference>
<gene>
    <name evidence="1" type="ORF">HNR00_001915</name>
</gene>
<dbReference type="Proteomes" id="UP000583454">
    <property type="component" value="Unassembled WGS sequence"/>
</dbReference>
<protein>
    <submittedName>
        <fullName evidence="1">Uncharacterized protein</fullName>
    </submittedName>
</protein>
<dbReference type="RefSeq" id="WP_183568411.1">
    <property type="nucleotide sequence ID" value="NZ_JACHOP010000006.1"/>
</dbReference>